<keyword evidence="2" id="KW-1185">Reference proteome</keyword>
<protein>
    <submittedName>
        <fullName evidence="1">Uncharacterized protein</fullName>
    </submittedName>
</protein>
<proteinExistence type="predicted"/>
<name>A0AAV4VZA2_9ARAC</name>
<dbReference type="EMBL" id="BPLQ01013804">
    <property type="protein sequence ID" value="GIY74944.1"/>
    <property type="molecule type" value="Genomic_DNA"/>
</dbReference>
<organism evidence="1 2">
    <name type="scientific">Caerostris darwini</name>
    <dbReference type="NCBI Taxonomy" id="1538125"/>
    <lineage>
        <taxon>Eukaryota</taxon>
        <taxon>Metazoa</taxon>
        <taxon>Ecdysozoa</taxon>
        <taxon>Arthropoda</taxon>
        <taxon>Chelicerata</taxon>
        <taxon>Arachnida</taxon>
        <taxon>Araneae</taxon>
        <taxon>Araneomorphae</taxon>
        <taxon>Entelegynae</taxon>
        <taxon>Araneoidea</taxon>
        <taxon>Araneidae</taxon>
        <taxon>Caerostris</taxon>
    </lineage>
</organism>
<comment type="caution">
    <text evidence="1">The sequence shown here is derived from an EMBL/GenBank/DDBJ whole genome shotgun (WGS) entry which is preliminary data.</text>
</comment>
<evidence type="ECO:0000313" key="2">
    <source>
        <dbReference type="Proteomes" id="UP001054837"/>
    </source>
</evidence>
<gene>
    <name evidence="1" type="ORF">CDAR_309891</name>
</gene>
<sequence length="89" mass="9993">MKNLTVLRDEICRLPLKLLKRKTVWGAENNPPSQSSARLIHNAKAIRLSPFIDYNLIYKMERPFIANRNRRLALPLATGTAAPPGGPCI</sequence>
<evidence type="ECO:0000313" key="1">
    <source>
        <dbReference type="EMBL" id="GIY74944.1"/>
    </source>
</evidence>
<dbReference type="Proteomes" id="UP001054837">
    <property type="component" value="Unassembled WGS sequence"/>
</dbReference>
<dbReference type="AlphaFoldDB" id="A0AAV4VZA2"/>
<reference evidence="1 2" key="1">
    <citation type="submission" date="2021-06" db="EMBL/GenBank/DDBJ databases">
        <title>Caerostris darwini draft genome.</title>
        <authorList>
            <person name="Kono N."/>
            <person name="Arakawa K."/>
        </authorList>
    </citation>
    <scope>NUCLEOTIDE SEQUENCE [LARGE SCALE GENOMIC DNA]</scope>
</reference>
<accession>A0AAV4VZA2</accession>